<accession>A0AAV7MEJ2</accession>
<evidence type="ECO:0000256" key="1">
    <source>
        <dbReference type="SAM" id="MobiDB-lite"/>
    </source>
</evidence>
<dbReference type="AlphaFoldDB" id="A0AAV7MEJ2"/>
<organism evidence="2 3">
    <name type="scientific">Pleurodeles waltl</name>
    <name type="common">Iberian ribbed newt</name>
    <dbReference type="NCBI Taxonomy" id="8319"/>
    <lineage>
        <taxon>Eukaryota</taxon>
        <taxon>Metazoa</taxon>
        <taxon>Chordata</taxon>
        <taxon>Craniata</taxon>
        <taxon>Vertebrata</taxon>
        <taxon>Euteleostomi</taxon>
        <taxon>Amphibia</taxon>
        <taxon>Batrachia</taxon>
        <taxon>Caudata</taxon>
        <taxon>Salamandroidea</taxon>
        <taxon>Salamandridae</taxon>
        <taxon>Pleurodelinae</taxon>
        <taxon>Pleurodeles</taxon>
    </lineage>
</organism>
<gene>
    <name evidence="2" type="ORF">NDU88_003708</name>
</gene>
<comment type="caution">
    <text evidence="2">The sequence shown here is derived from an EMBL/GenBank/DDBJ whole genome shotgun (WGS) entry which is preliminary data.</text>
</comment>
<feature type="region of interest" description="Disordered" evidence="1">
    <location>
        <begin position="151"/>
        <end position="170"/>
    </location>
</feature>
<keyword evidence="3" id="KW-1185">Reference proteome</keyword>
<dbReference type="Proteomes" id="UP001066276">
    <property type="component" value="Chromosome 10"/>
</dbReference>
<reference evidence="2" key="1">
    <citation type="journal article" date="2022" name="bioRxiv">
        <title>Sequencing and chromosome-scale assembly of the giantPleurodeles waltlgenome.</title>
        <authorList>
            <person name="Brown T."/>
            <person name="Elewa A."/>
            <person name="Iarovenko S."/>
            <person name="Subramanian E."/>
            <person name="Araus A.J."/>
            <person name="Petzold A."/>
            <person name="Susuki M."/>
            <person name="Suzuki K.-i.T."/>
            <person name="Hayashi T."/>
            <person name="Toyoda A."/>
            <person name="Oliveira C."/>
            <person name="Osipova E."/>
            <person name="Leigh N.D."/>
            <person name="Simon A."/>
            <person name="Yun M.H."/>
        </authorList>
    </citation>
    <scope>NUCLEOTIDE SEQUENCE</scope>
    <source>
        <strain evidence="2">20211129_DDA</strain>
        <tissue evidence="2">Liver</tissue>
    </source>
</reference>
<name>A0AAV7MEJ2_PLEWA</name>
<evidence type="ECO:0000313" key="3">
    <source>
        <dbReference type="Proteomes" id="UP001066276"/>
    </source>
</evidence>
<sequence length="182" mass="20262">MGEGKVRARSCAHLTENIAGQQSKIYIYNKDKYAVIRTAWSQDVGRAQEHLTNEAVPREGAVPAACLDSKKLTMKQGEGVVRARLKEDIPVKTTACLVCWGSRNYGATESKTPVPIDESRTKSQFGEYLSKGPEPGSPKGTREEIKIKIERGHQGRWPSLNNKEKTKVTKPVARNIKNRCLK</sequence>
<evidence type="ECO:0000313" key="2">
    <source>
        <dbReference type="EMBL" id="KAJ1098600.1"/>
    </source>
</evidence>
<feature type="region of interest" description="Disordered" evidence="1">
    <location>
        <begin position="110"/>
        <end position="142"/>
    </location>
</feature>
<dbReference type="EMBL" id="JANPWB010000014">
    <property type="protein sequence ID" value="KAJ1098600.1"/>
    <property type="molecule type" value="Genomic_DNA"/>
</dbReference>
<protein>
    <submittedName>
        <fullName evidence="2">Uncharacterized protein</fullName>
    </submittedName>
</protein>
<proteinExistence type="predicted"/>